<evidence type="ECO:0000313" key="1">
    <source>
        <dbReference type="EMBL" id="KAK3342654.1"/>
    </source>
</evidence>
<comment type="caution">
    <text evidence="1">The sequence shown here is derived from an EMBL/GenBank/DDBJ whole genome shotgun (WGS) entry which is preliminary data.</text>
</comment>
<dbReference type="Proteomes" id="UP001278500">
    <property type="component" value="Unassembled WGS sequence"/>
</dbReference>
<dbReference type="EMBL" id="JAUEPP010000005">
    <property type="protein sequence ID" value="KAK3342654.1"/>
    <property type="molecule type" value="Genomic_DNA"/>
</dbReference>
<gene>
    <name evidence="1" type="ORF">B0H65DRAFT_225513</name>
</gene>
<dbReference type="AlphaFoldDB" id="A0AAE0MQD5"/>
<reference evidence="1" key="2">
    <citation type="submission" date="2023-06" db="EMBL/GenBank/DDBJ databases">
        <authorList>
            <consortium name="Lawrence Berkeley National Laboratory"/>
            <person name="Haridas S."/>
            <person name="Hensen N."/>
            <person name="Bonometti L."/>
            <person name="Westerberg I."/>
            <person name="Brannstrom I.O."/>
            <person name="Guillou S."/>
            <person name="Cros-Aarteil S."/>
            <person name="Calhoun S."/>
            <person name="Kuo A."/>
            <person name="Mondo S."/>
            <person name="Pangilinan J."/>
            <person name="Riley R."/>
            <person name="Labutti K."/>
            <person name="Andreopoulos B."/>
            <person name="Lipzen A."/>
            <person name="Chen C."/>
            <person name="Yanf M."/>
            <person name="Daum C."/>
            <person name="Ng V."/>
            <person name="Clum A."/>
            <person name="Steindorff A."/>
            <person name="Ohm R."/>
            <person name="Martin F."/>
            <person name="Silar P."/>
            <person name="Natvig D."/>
            <person name="Lalanne C."/>
            <person name="Gautier V."/>
            <person name="Ament-Velasquez S.L."/>
            <person name="Kruys A."/>
            <person name="Hutchinson M.I."/>
            <person name="Powell A.J."/>
            <person name="Barry K."/>
            <person name="Miller A.N."/>
            <person name="Grigoriev I.V."/>
            <person name="Debuchy R."/>
            <person name="Gladieux P."/>
            <person name="Thoren M.H."/>
            <person name="Johannesson H."/>
        </authorList>
    </citation>
    <scope>NUCLEOTIDE SEQUENCE</scope>
    <source>
        <strain evidence="1">CBS 560.94</strain>
    </source>
</reference>
<organism evidence="1 2">
    <name type="scientific">Neurospora tetraspora</name>
    <dbReference type="NCBI Taxonomy" id="94610"/>
    <lineage>
        <taxon>Eukaryota</taxon>
        <taxon>Fungi</taxon>
        <taxon>Dikarya</taxon>
        <taxon>Ascomycota</taxon>
        <taxon>Pezizomycotina</taxon>
        <taxon>Sordariomycetes</taxon>
        <taxon>Sordariomycetidae</taxon>
        <taxon>Sordariales</taxon>
        <taxon>Sordariaceae</taxon>
        <taxon>Neurospora</taxon>
    </lineage>
</organism>
<keyword evidence="2" id="KW-1185">Reference proteome</keyword>
<dbReference type="RefSeq" id="XP_062680447.1">
    <property type="nucleotide sequence ID" value="XM_062822121.1"/>
</dbReference>
<accession>A0AAE0MQD5</accession>
<reference evidence="1" key="1">
    <citation type="journal article" date="2023" name="Mol. Phylogenet. Evol.">
        <title>Genome-scale phylogeny and comparative genomics of the fungal order Sordariales.</title>
        <authorList>
            <person name="Hensen N."/>
            <person name="Bonometti L."/>
            <person name="Westerberg I."/>
            <person name="Brannstrom I.O."/>
            <person name="Guillou S."/>
            <person name="Cros-Aarteil S."/>
            <person name="Calhoun S."/>
            <person name="Haridas S."/>
            <person name="Kuo A."/>
            <person name="Mondo S."/>
            <person name="Pangilinan J."/>
            <person name="Riley R."/>
            <person name="LaButti K."/>
            <person name="Andreopoulos B."/>
            <person name="Lipzen A."/>
            <person name="Chen C."/>
            <person name="Yan M."/>
            <person name="Daum C."/>
            <person name="Ng V."/>
            <person name="Clum A."/>
            <person name="Steindorff A."/>
            <person name="Ohm R.A."/>
            <person name="Martin F."/>
            <person name="Silar P."/>
            <person name="Natvig D.O."/>
            <person name="Lalanne C."/>
            <person name="Gautier V."/>
            <person name="Ament-Velasquez S.L."/>
            <person name="Kruys A."/>
            <person name="Hutchinson M.I."/>
            <person name="Powell A.J."/>
            <person name="Barry K."/>
            <person name="Miller A.N."/>
            <person name="Grigoriev I.V."/>
            <person name="Debuchy R."/>
            <person name="Gladieux P."/>
            <person name="Hiltunen Thoren M."/>
            <person name="Johannesson H."/>
        </authorList>
    </citation>
    <scope>NUCLEOTIDE SEQUENCE</scope>
    <source>
        <strain evidence="1">CBS 560.94</strain>
    </source>
</reference>
<evidence type="ECO:0000313" key="2">
    <source>
        <dbReference type="Proteomes" id="UP001278500"/>
    </source>
</evidence>
<protein>
    <submittedName>
        <fullName evidence="1">Uncharacterized protein</fullName>
    </submittedName>
</protein>
<dbReference type="GeneID" id="87859275"/>
<name>A0AAE0MQD5_9PEZI</name>
<proteinExistence type="predicted"/>
<sequence>MPYPSLSPESSRRWSEVAPGCVVGQVQESTGHLQVWSGLGCVFSAVERSTTSCSSPCTVDFPALPAVKSGYCSTGQGGDATKADDWHFSLRASSTALVSVVVEQHSSLRSMTNRCAASGWLDRPRNEESGLLATPTRHDTTDQSLKMTTNLCPSSGRSPAASFTQRCRDLGVAGWPSGGVDPTSWQLANRSMHSAGYPPHRAALRQRRVHVAPWAETGMYVVVRPLSGSRRYTTLPSSVSSRHRFLQQPSNYGNPRSGIVKPDLVVNLAIMHHNSILSCLSSSWRAEA</sequence>